<evidence type="ECO:0000313" key="4">
    <source>
        <dbReference type="Proteomes" id="UP001381693"/>
    </source>
</evidence>
<evidence type="ECO:0000313" key="3">
    <source>
        <dbReference type="EMBL" id="KAK7069911.1"/>
    </source>
</evidence>
<keyword evidence="1" id="KW-0732">Signal</keyword>
<dbReference type="Gene3D" id="2.60.40.10">
    <property type="entry name" value="Immunoglobulins"/>
    <property type="match status" value="1"/>
</dbReference>
<protein>
    <recommendedName>
        <fullName evidence="2">Ig-like domain-containing protein</fullName>
    </recommendedName>
</protein>
<dbReference type="FunFam" id="2.60.40.10:FF:000129">
    <property type="entry name" value="CLUMA_CG018772, isoform A"/>
    <property type="match status" value="1"/>
</dbReference>
<dbReference type="PANTHER" id="PTHR23279:SF36">
    <property type="entry name" value="DEFECTIVE PROBOSCIS EXTENSION RESPONSE 9, ISOFORM A"/>
    <property type="match status" value="1"/>
</dbReference>
<dbReference type="Pfam" id="PF07686">
    <property type="entry name" value="V-set"/>
    <property type="match status" value="1"/>
</dbReference>
<name>A0AAN8WT84_HALRR</name>
<keyword evidence="4" id="KW-1185">Reference proteome</keyword>
<sequence>MSESTRTPATLFLCFLLSLTSVESGSEAEIIKALEETQREVAWKYIPLSGPAIDKSFSKNVTVQLGKTAVLHCRIKYLGGKTVSWMRARDLHLLTVGRFTYTSDERFRAVHTTGSDDWLLKIHYAQHRDAGGYECQVSTTPPISNSIWLTVV</sequence>
<dbReference type="AlphaFoldDB" id="A0AAN8WT84"/>
<dbReference type="InterPro" id="IPR037448">
    <property type="entry name" value="Zig-8"/>
</dbReference>
<dbReference type="InterPro" id="IPR013106">
    <property type="entry name" value="Ig_V-set"/>
</dbReference>
<dbReference type="InterPro" id="IPR036179">
    <property type="entry name" value="Ig-like_dom_sf"/>
</dbReference>
<dbReference type="GO" id="GO:0032589">
    <property type="term" value="C:neuron projection membrane"/>
    <property type="evidence" value="ECO:0007669"/>
    <property type="project" value="TreeGrafter"/>
</dbReference>
<dbReference type="InterPro" id="IPR003599">
    <property type="entry name" value="Ig_sub"/>
</dbReference>
<comment type="caution">
    <text evidence="3">The sequence shown here is derived from an EMBL/GenBank/DDBJ whole genome shotgun (WGS) entry which is preliminary data.</text>
</comment>
<organism evidence="3 4">
    <name type="scientific">Halocaridina rubra</name>
    <name type="common">Hawaiian red shrimp</name>
    <dbReference type="NCBI Taxonomy" id="373956"/>
    <lineage>
        <taxon>Eukaryota</taxon>
        <taxon>Metazoa</taxon>
        <taxon>Ecdysozoa</taxon>
        <taxon>Arthropoda</taxon>
        <taxon>Crustacea</taxon>
        <taxon>Multicrustacea</taxon>
        <taxon>Malacostraca</taxon>
        <taxon>Eumalacostraca</taxon>
        <taxon>Eucarida</taxon>
        <taxon>Decapoda</taxon>
        <taxon>Pleocyemata</taxon>
        <taxon>Caridea</taxon>
        <taxon>Atyoidea</taxon>
        <taxon>Atyidae</taxon>
        <taxon>Halocaridina</taxon>
    </lineage>
</organism>
<dbReference type="InterPro" id="IPR007110">
    <property type="entry name" value="Ig-like_dom"/>
</dbReference>
<evidence type="ECO:0000256" key="1">
    <source>
        <dbReference type="SAM" id="SignalP"/>
    </source>
</evidence>
<dbReference type="PANTHER" id="PTHR23279">
    <property type="entry name" value="DEFECTIVE PROBOSCIS EXTENSION RESPONSE DPR -RELATED"/>
    <property type="match status" value="1"/>
</dbReference>
<reference evidence="3 4" key="1">
    <citation type="submission" date="2023-11" db="EMBL/GenBank/DDBJ databases">
        <title>Halocaridina rubra genome assembly.</title>
        <authorList>
            <person name="Smith C."/>
        </authorList>
    </citation>
    <scope>NUCLEOTIDE SEQUENCE [LARGE SCALE GENOMIC DNA]</scope>
    <source>
        <strain evidence="3">EP-1</strain>
        <tissue evidence="3">Whole</tissue>
    </source>
</reference>
<accession>A0AAN8WT84</accession>
<dbReference type="GO" id="GO:0050808">
    <property type="term" value="P:synapse organization"/>
    <property type="evidence" value="ECO:0007669"/>
    <property type="project" value="TreeGrafter"/>
</dbReference>
<dbReference type="SMART" id="SM00409">
    <property type="entry name" value="IG"/>
    <property type="match status" value="1"/>
</dbReference>
<dbReference type="Proteomes" id="UP001381693">
    <property type="component" value="Unassembled WGS sequence"/>
</dbReference>
<feature type="non-terminal residue" evidence="3">
    <location>
        <position position="152"/>
    </location>
</feature>
<evidence type="ECO:0000259" key="2">
    <source>
        <dbReference type="PROSITE" id="PS50835"/>
    </source>
</evidence>
<dbReference type="InterPro" id="IPR013783">
    <property type="entry name" value="Ig-like_fold"/>
</dbReference>
<dbReference type="PROSITE" id="PS50835">
    <property type="entry name" value="IG_LIKE"/>
    <property type="match status" value="1"/>
</dbReference>
<gene>
    <name evidence="3" type="ORF">SK128_027006</name>
</gene>
<dbReference type="SUPFAM" id="SSF48726">
    <property type="entry name" value="Immunoglobulin"/>
    <property type="match status" value="1"/>
</dbReference>
<feature type="domain" description="Ig-like" evidence="2">
    <location>
        <begin position="51"/>
        <end position="150"/>
    </location>
</feature>
<dbReference type="EMBL" id="JAXCGZ010015692">
    <property type="protein sequence ID" value="KAK7069911.1"/>
    <property type="molecule type" value="Genomic_DNA"/>
</dbReference>
<proteinExistence type="predicted"/>
<feature type="chain" id="PRO_5042910241" description="Ig-like domain-containing protein" evidence="1">
    <location>
        <begin position="29"/>
        <end position="152"/>
    </location>
</feature>
<feature type="signal peptide" evidence="1">
    <location>
        <begin position="1"/>
        <end position="28"/>
    </location>
</feature>